<dbReference type="InterPro" id="IPR032054">
    <property type="entry name" value="Cdt1_C"/>
</dbReference>
<gene>
    <name evidence="5" type="ORF">KVT40_006835</name>
</gene>
<evidence type="ECO:0000256" key="3">
    <source>
        <dbReference type="SAM" id="MobiDB-lite"/>
    </source>
</evidence>
<name>A0A8K0KW87_9PEZI</name>
<dbReference type="EMBL" id="JAESVG020000008">
    <property type="protein sequence ID" value="KAG8625084.1"/>
    <property type="molecule type" value="Genomic_DNA"/>
</dbReference>
<evidence type="ECO:0000256" key="2">
    <source>
        <dbReference type="ARBA" id="ARBA00023306"/>
    </source>
</evidence>
<dbReference type="Proteomes" id="UP000809789">
    <property type="component" value="Unassembled WGS sequence"/>
</dbReference>
<accession>A0A8K0KW87</accession>
<protein>
    <recommendedName>
        <fullName evidence="4">DNA replication factor Cdt1 C-terminal domain-containing protein</fullName>
    </recommendedName>
</protein>
<dbReference type="OrthoDB" id="341730at2759"/>
<dbReference type="AlphaFoldDB" id="A0A8K0KW87"/>
<feature type="domain" description="DNA replication factor Cdt1 C-terminal" evidence="4">
    <location>
        <begin position="339"/>
        <end position="434"/>
    </location>
</feature>
<evidence type="ECO:0000259" key="4">
    <source>
        <dbReference type="Pfam" id="PF16679"/>
    </source>
</evidence>
<keyword evidence="2" id="KW-0131">Cell cycle</keyword>
<organism evidence="5 6">
    <name type="scientific">Elsinoe batatas</name>
    <dbReference type="NCBI Taxonomy" id="2601811"/>
    <lineage>
        <taxon>Eukaryota</taxon>
        <taxon>Fungi</taxon>
        <taxon>Dikarya</taxon>
        <taxon>Ascomycota</taxon>
        <taxon>Pezizomycotina</taxon>
        <taxon>Dothideomycetes</taxon>
        <taxon>Dothideomycetidae</taxon>
        <taxon>Myriangiales</taxon>
        <taxon>Elsinoaceae</taxon>
        <taxon>Elsinoe</taxon>
    </lineage>
</organism>
<comment type="caution">
    <text evidence="5">The sequence shown here is derived from an EMBL/GenBank/DDBJ whole genome shotgun (WGS) entry which is preliminary data.</text>
</comment>
<dbReference type="Pfam" id="PF16679">
    <property type="entry name" value="CDT1_C"/>
    <property type="match status" value="1"/>
</dbReference>
<evidence type="ECO:0000256" key="1">
    <source>
        <dbReference type="ARBA" id="ARBA00008356"/>
    </source>
</evidence>
<evidence type="ECO:0000313" key="6">
    <source>
        <dbReference type="Proteomes" id="UP000809789"/>
    </source>
</evidence>
<dbReference type="InterPro" id="IPR038090">
    <property type="entry name" value="Cdt1_C_WH_dom_sf"/>
</dbReference>
<dbReference type="Gene3D" id="1.10.10.1420">
    <property type="entry name" value="DNA replication factor Cdt1, C-terminal WH domain"/>
    <property type="match status" value="1"/>
</dbReference>
<reference evidence="5" key="1">
    <citation type="submission" date="2021-07" db="EMBL/GenBank/DDBJ databases">
        <title>Elsinoe batatas strain:CRI-CJ2 Genome sequencing and assembly.</title>
        <authorList>
            <person name="Huang L."/>
        </authorList>
    </citation>
    <scope>NUCLEOTIDE SEQUENCE</scope>
    <source>
        <strain evidence="5">CRI-CJ2</strain>
    </source>
</reference>
<feature type="region of interest" description="Disordered" evidence="3">
    <location>
        <begin position="1"/>
        <end position="112"/>
    </location>
</feature>
<proteinExistence type="inferred from homology"/>
<feature type="compositionally biased region" description="Basic residues" evidence="3">
    <location>
        <begin position="41"/>
        <end position="53"/>
    </location>
</feature>
<keyword evidence="6" id="KW-1185">Reference proteome</keyword>
<dbReference type="Pfam" id="PF26121">
    <property type="entry name" value="HTH_CDT1"/>
    <property type="match status" value="1"/>
</dbReference>
<evidence type="ECO:0000313" key="5">
    <source>
        <dbReference type="EMBL" id="KAG8625084.1"/>
    </source>
</evidence>
<comment type="similarity">
    <text evidence="1">Belongs to the Cdt1 family.</text>
</comment>
<sequence length="463" mass="50584">MAAATMSRKRKAVEDVSELLDGAKGRTAKTRRTGGVEATKPRKKFKSATRRVGKLVQDHGKEQQTEPTLAASKKVNKRQRSPEPTETPRHKRVKDAAPPTPEETPTRGTSRLFDRLNLFNTAAITSTSKNLQAYQSPPETPHSHALKGATDTLPTEVEDLKQQFTAFLNAHALFVAHHGAGSPCALPELASRVTQSWKKRAVSIDDIRRLVAIVAEASPFLLIDNGEGMICLEMKEGREGTSLQNKQLIDEFSRRLQRRWLRWSAAAEDSTNAFLTSLPLAPIMKSEVATDPSKQSKGAYRLAQLKVRPTEATAASTKKVETVTDEAKTSAGVSSRGASLLDRILAKQAALAAGPGGPTKEQLDRLAALDKVEDVTRILDFLAGGRPRASFSMQAVIQHLQSSMRSPTGREEAERVVEVMAQEICPRFVQTVKAGRLYGVVVTKMGRPLDLQTRLDAARSKSS</sequence>